<protein>
    <submittedName>
        <fullName evidence="2">Prepilin-type N-terminal cleavage/methylation domain-containing protein</fullName>
    </submittedName>
</protein>
<sequence>MRRAQAGFTLLEAIVALVVFTMGALALYGWLSTNIITLDRIRARQQLELTMHSALDLIRRTNPMDTPVGERQVGDLKVSWISALLEPAKPNVVQSGRPGIFVVGLYEVSVRVSRNGQLLQTFQVRQVGWKQVMATPVDM</sequence>
<dbReference type="PROSITE" id="PS00409">
    <property type="entry name" value="PROKAR_NTER_METHYL"/>
    <property type="match status" value="1"/>
</dbReference>
<evidence type="ECO:0000313" key="2">
    <source>
        <dbReference type="EMBL" id="MBZ4186403.1"/>
    </source>
</evidence>
<keyword evidence="3" id="KW-1185">Reference proteome</keyword>
<keyword evidence="1" id="KW-0812">Transmembrane</keyword>
<reference evidence="2" key="1">
    <citation type="submission" date="2021-09" db="EMBL/GenBank/DDBJ databases">
        <authorList>
            <person name="Wu T."/>
            <person name="Guo S.Z."/>
        </authorList>
    </citation>
    <scope>NUCLEOTIDE SEQUENCE</scope>
    <source>
        <strain evidence="2">RSS-23</strain>
    </source>
</reference>
<evidence type="ECO:0000313" key="3">
    <source>
        <dbReference type="Proteomes" id="UP001430290"/>
    </source>
</evidence>
<name>A0ABS7TEY4_9GAMM</name>
<proteinExistence type="predicted"/>
<organism evidence="2 3">
    <name type="scientific">Thermomonas beijingensis</name>
    <dbReference type="NCBI Taxonomy" id="2872701"/>
    <lineage>
        <taxon>Bacteria</taxon>
        <taxon>Pseudomonadati</taxon>
        <taxon>Pseudomonadota</taxon>
        <taxon>Gammaproteobacteria</taxon>
        <taxon>Lysobacterales</taxon>
        <taxon>Lysobacteraceae</taxon>
        <taxon>Thermomonas</taxon>
    </lineage>
</organism>
<dbReference type="RefSeq" id="WP_223629082.1">
    <property type="nucleotide sequence ID" value="NZ_JAIQDJ010000004.1"/>
</dbReference>
<dbReference type="NCBIfam" id="TIGR02532">
    <property type="entry name" value="IV_pilin_GFxxxE"/>
    <property type="match status" value="1"/>
</dbReference>
<keyword evidence="1" id="KW-0472">Membrane</keyword>
<keyword evidence="1" id="KW-1133">Transmembrane helix</keyword>
<dbReference type="EMBL" id="JAIQDJ010000004">
    <property type="protein sequence ID" value="MBZ4186403.1"/>
    <property type="molecule type" value="Genomic_DNA"/>
</dbReference>
<feature type="transmembrane region" description="Helical" evidence="1">
    <location>
        <begin position="7"/>
        <end position="31"/>
    </location>
</feature>
<accession>A0ABS7TEY4</accession>
<comment type="caution">
    <text evidence="2">The sequence shown here is derived from an EMBL/GenBank/DDBJ whole genome shotgun (WGS) entry which is preliminary data.</text>
</comment>
<gene>
    <name evidence="2" type="ORF">K7B09_08715</name>
</gene>
<dbReference type="Proteomes" id="UP001430290">
    <property type="component" value="Unassembled WGS sequence"/>
</dbReference>
<evidence type="ECO:0000256" key="1">
    <source>
        <dbReference type="SAM" id="Phobius"/>
    </source>
</evidence>
<dbReference type="Pfam" id="PF07963">
    <property type="entry name" value="N_methyl"/>
    <property type="match status" value="1"/>
</dbReference>
<dbReference type="InterPro" id="IPR012902">
    <property type="entry name" value="N_methyl_site"/>
</dbReference>